<feature type="domain" description="Immunoglobulin" evidence="2">
    <location>
        <begin position="383"/>
        <end position="487"/>
    </location>
</feature>
<dbReference type="InterPro" id="IPR003599">
    <property type="entry name" value="Ig_sub"/>
</dbReference>
<sequence length="607" mass="69634">MKHVFIFLLLCLREHDASAFQRDRMRRKSVMEGESVTLNSHVTNKQKDLMMWYFNDTLIAEITGDQSKICTDDQCEERFRDRLKLDHQTGSLTITHIKTTEAGEYKLQIMSSSRFSIMMSFSVTVTGIYSVGSDEVSVFVLEGDSVTLQTYVKTNQQEKIRWYFNGIQIAEITGDLKHICTDVQCKDSDGKFRDRLNLDHQTGSLTITNIKRTDYGLSELQVTHKRGRVSRKIFIVAVYGFSGVGSDGVSAFVMEEDSVTLYIDAKTNKSEDVPAAQRDQMKRKSVMEGESVTLDTGFIKNPNDLMTWYFNDILIAEITGDQSKICTDYECDERFRDRLKVNQQTGSLTIMNTRSTDSGLYELQINSSRISIIRRFSVTLFYGGSVSVKEGDSVTLPTDVKTNLQEKIRWYFNDFQIAEITGDLRHICTDVQCKDSDERFRDRLKLDNQTGSLTIMNIRTTDSGLYHLQISSIRGKISTKIFMVAVYGFSGVGSDGVSAFVMEEDSVTLYTDVETNQQKGVRWYFQYTFIAEISGDLSYICTDVQCDDSNERFRDRLKLDHQTGSLTIRNIKQTDHGIYELHIISSRRESNHQNFNRRMFLLLNEMK</sequence>
<feature type="domain" description="Immunoglobulin" evidence="2">
    <location>
        <begin position="281"/>
        <end position="381"/>
    </location>
</feature>
<feature type="domain" description="Immunoglobulin" evidence="2">
    <location>
        <begin position="25"/>
        <end position="126"/>
    </location>
</feature>
<name>A0A8C1DXF0_CYPCA</name>
<dbReference type="AlphaFoldDB" id="A0A8C1DXF0"/>
<dbReference type="Pfam" id="PF07686">
    <property type="entry name" value="V-set"/>
    <property type="match status" value="2"/>
</dbReference>
<dbReference type="PANTHER" id="PTHR21063:SF4">
    <property type="entry name" value="CD48 ANTIGEN-RELATED"/>
    <property type="match status" value="1"/>
</dbReference>
<reference evidence="3" key="1">
    <citation type="submission" date="2025-08" db="UniProtKB">
        <authorList>
            <consortium name="Ensembl"/>
        </authorList>
    </citation>
    <scope>IDENTIFICATION</scope>
</reference>
<dbReference type="Gene3D" id="2.60.40.10">
    <property type="entry name" value="Immunoglobulins"/>
    <property type="match status" value="5"/>
</dbReference>
<reference evidence="3" key="2">
    <citation type="submission" date="2025-09" db="UniProtKB">
        <authorList>
            <consortium name="Ensembl"/>
        </authorList>
    </citation>
    <scope>IDENTIFICATION</scope>
</reference>
<feature type="domain" description="Immunoglobulin" evidence="2">
    <location>
        <begin position="496"/>
        <end position="604"/>
    </location>
</feature>
<feature type="chain" id="PRO_5039919929" description="Immunoglobulin domain-containing protein" evidence="1">
    <location>
        <begin position="20"/>
        <end position="607"/>
    </location>
</feature>
<dbReference type="Proteomes" id="UP001108240">
    <property type="component" value="Unplaced"/>
</dbReference>
<evidence type="ECO:0000313" key="4">
    <source>
        <dbReference type="Proteomes" id="UP001108240"/>
    </source>
</evidence>
<dbReference type="InterPro" id="IPR036179">
    <property type="entry name" value="Ig-like_dom_sf"/>
</dbReference>
<dbReference type="SMART" id="SM00409">
    <property type="entry name" value="IG"/>
    <property type="match status" value="5"/>
</dbReference>
<evidence type="ECO:0000256" key="1">
    <source>
        <dbReference type="SAM" id="SignalP"/>
    </source>
</evidence>
<feature type="signal peptide" evidence="1">
    <location>
        <begin position="1"/>
        <end position="19"/>
    </location>
</feature>
<accession>A0A8C1DXF0</accession>
<dbReference type="PANTHER" id="PTHR21063">
    <property type="entry name" value="LFA-3"/>
    <property type="match status" value="1"/>
</dbReference>
<feature type="domain" description="Immunoglobulin" evidence="2">
    <location>
        <begin position="135"/>
        <end position="239"/>
    </location>
</feature>
<protein>
    <recommendedName>
        <fullName evidence="2">Immunoglobulin domain-containing protein</fullName>
    </recommendedName>
</protein>
<dbReference type="GeneTree" id="ENSGT01050000244806"/>
<organism evidence="3 4">
    <name type="scientific">Cyprinus carpio carpio</name>
    <dbReference type="NCBI Taxonomy" id="630221"/>
    <lineage>
        <taxon>Eukaryota</taxon>
        <taxon>Metazoa</taxon>
        <taxon>Chordata</taxon>
        <taxon>Craniata</taxon>
        <taxon>Vertebrata</taxon>
        <taxon>Euteleostomi</taxon>
        <taxon>Actinopterygii</taxon>
        <taxon>Neopterygii</taxon>
        <taxon>Teleostei</taxon>
        <taxon>Ostariophysi</taxon>
        <taxon>Cypriniformes</taxon>
        <taxon>Cyprinidae</taxon>
        <taxon>Cyprininae</taxon>
        <taxon>Cyprinus</taxon>
    </lineage>
</organism>
<dbReference type="Ensembl" id="ENSCCRT00000071417.2">
    <property type="protein sequence ID" value="ENSCCRP00000065906.2"/>
    <property type="gene ID" value="ENSCCRG00000031004.2"/>
</dbReference>
<dbReference type="InterPro" id="IPR013783">
    <property type="entry name" value="Ig-like_fold"/>
</dbReference>
<dbReference type="InterPro" id="IPR013106">
    <property type="entry name" value="Ig_V-set"/>
</dbReference>
<evidence type="ECO:0000259" key="2">
    <source>
        <dbReference type="SMART" id="SM00409"/>
    </source>
</evidence>
<evidence type="ECO:0000313" key="3">
    <source>
        <dbReference type="Ensembl" id="ENSCCRP00000065906.2"/>
    </source>
</evidence>
<keyword evidence="4" id="KW-1185">Reference proteome</keyword>
<proteinExistence type="predicted"/>
<dbReference type="SUPFAM" id="SSF48726">
    <property type="entry name" value="Immunoglobulin"/>
    <property type="match status" value="5"/>
</dbReference>
<keyword evidence="1" id="KW-0732">Signal</keyword>